<sequence length="64" mass="7505">MLWNLNKLDQERIDLIEVIGALRRAERMATHDRATIFEEITAHMSRLSELDAERLRLQSTLEPS</sequence>
<evidence type="ECO:0000313" key="2">
    <source>
        <dbReference type="Proteomes" id="UP000077098"/>
    </source>
</evidence>
<comment type="caution">
    <text evidence="1">The sequence shown here is derived from an EMBL/GenBank/DDBJ whole genome shotgun (WGS) entry which is preliminary data.</text>
</comment>
<accession>A0A176XE04</accession>
<dbReference type="AlphaFoldDB" id="A0A176XE04"/>
<evidence type="ECO:0000313" key="1">
    <source>
        <dbReference type="EMBL" id="OAE46854.1"/>
    </source>
</evidence>
<dbReference type="RefSeq" id="WP_063948562.1">
    <property type="nucleotide sequence ID" value="NZ_LXPS01000011.1"/>
</dbReference>
<proteinExistence type="predicted"/>
<gene>
    <name evidence="1" type="ORF">A7J57_12290</name>
</gene>
<reference evidence="1 2" key="1">
    <citation type="submission" date="2016-05" db="EMBL/GenBank/DDBJ databases">
        <authorList>
            <person name="Lavstsen T."/>
            <person name="Jespersen J.S."/>
        </authorList>
    </citation>
    <scope>NUCLEOTIDE SEQUENCE [LARGE SCALE GENOMIC DNA]</scope>
    <source>
        <strain evidence="1 2">KCJ1736</strain>
    </source>
</reference>
<protein>
    <submittedName>
        <fullName evidence="1">Uncharacterized protein</fullName>
    </submittedName>
</protein>
<dbReference type="Proteomes" id="UP000077098">
    <property type="component" value="Unassembled WGS sequence"/>
</dbReference>
<organism evidence="1 2">
    <name type="scientific">Agrobacterium tumefaciens</name>
    <dbReference type="NCBI Taxonomy" id="358"/>
    <lineage>
        <taxon>Bacteria</taxon>
        <taxon>Pseudomonadati</taxon>
        <taxon>Pseudomonadota</taxon>
        <taxon>Alphaproteobacteria</taxon>
        <taxon>Hyphomicrobiales</taxon>
        <taxon>Rhizobiaceae</taxon>
        <taxon>Rhizobium/Agrobacterium group</taxon>
        <taxon>Agrobacterium</taxon>
        <taxon>Agrobacterium tumefaciens complex</taxon>
    </lineage>
</organism>
<dbReference type="EMBL" id="LXPS01000011">
    <property type="protein sequence ID" value="OAE46854.1"/>
    <property type="molecule type" value="Genomic_DNA"/>
</dbReference>
<name>A0A176XE04_AGRTU</name>